<name>A0A9X2AAA6_9FLAO</name>
<dbReference type="PROSITE" id="PS51186">
    <property type="entry name" value="GNAT"/>
    <property type="match status" value="1"/>
</dbReference>
<evidence type="ECO:0000256" key="1">
    <source>
        <dbReference type="ARBA" id="ARBA00022679"/>
    </source>
</evidence>
<gene>
    <name evidence="3" type="ORF">ML462_13870</name>
</gene>
<evidence type="ECO:0000259" key="2">
    <source>
        <dbReference type="PROSITE" id="PS51186"/>
    </source>
</evidence>
<evidence type="ECO:0000313" key="3">
    <source>
        <dbReference type="EMBL" id="MCH4824260.1"/>
    </source>
</evidence>
<keyword evidence="1" id="KW-0808">Transferase</keyword>
<dbReference type="PANTHER" id="PTHR13947">
    <property type="entry name" value="GNAT FAMILY N-ACETYLTRANSFERASE"/>
    <property type="match status" value="1"/>
</dbReference>
<dbReference type="Pfam" id="PF00583">
    <property type="entry name" value="Acetyltransf_1"/>
    <property type="match status" value="1"/>
</dbReference>
<dbReference type="RefSeq" id="WP_240714428.1">
    <property type="nucleotide sequence ID" value="NZ_JAKVTV010000005.1"/>
</dbReference>
<proteinExistence type="predicted"/>
<dbReference type="InterPro" id="IPR050769">
    <property type="entry name" value="NAT_camello-type"/>
</dbReference>
<protein>
    <submittedName>
        <fullName evidence="3">GNAT family N-acetyltransferase</fullName>
    </submittedName>
</protein>
<dbReference type="SUPFAM" id="SSF55729">
    <property type="entry name" value="Acyl-CoA N-acyltransferases (Nat)"/>
    <property type="match status" value="1"/>
</dbReference>
<keyword evidence="4" id="KW-1185">Reference proteome</keyword>
<sequence>MRIINWKQEYSEEFKKMNIHWLEEFFWVEPHDEDVLGNPKKYIIEPGGEIFFAVIDEEVIGCVALMIIEENVFELTKMAVKTNYRGKKIGHKLMQHTIDHARKKGWDKLIIYSNRKLENAIHLYRKYGFEEIPIEQNNPYSRGDIKMKLNLS</sequence>
<dbReference type="InterPro" id="IPR000182">
    <property type="entry name" value="GNAT_dom"/>
</dbReference>
<evidence type="ECO:0000313" key="4">
    <source>
        <dbReference type="Proteomes" id="UP001139226"/>
    </source>
</evidence>
<dbReference type="CDD" id="cd04301">
    <property type="entry name" value="NAT_SF"/>
    <property type="match status" value="1"/>
</dbReference>
<accession>A0A9X2AAA6</accession>
<dbReference type="PANTHER" id="PTHR13947:SF37">
    <property type="entry name" value="LD18367P"/>
    <property type="match status" value="1"/>
</dbReference>
<dbReference type="AlphaFoldDB" id="A0A9X2AAA6"/>
<dbReference type="InterPro" id="IPR016181">
    <property type="entry name" value="Acyl_CoA_acyltransferase"/>
</dbReference>
<comment type="caution">
    <text evidence="3">The sequence shown here is derived from an EMBL/GenBank/DDBJ whole genome shotgun (WGS) entry which is preliminary data.</text>
</comment>
<dbReference type="Gene3D" id="3.40.630.30">
    <property type="match status" value="1"/>
</dbReference>
<organism evidence="3 4">
    <name type="scientific">Christiangramia lutea</name>
    <dbReference type="NCBI Taxonomy" id="1607951"/>
    <lineage>
        <taxon>Bacteria</taxon>
        <taxon>Pseudomonadati</taxon>
        <taxon>Bacteroidota</taxon>
        <taxon>Flavobacteriia</taxon>
        <taxon>Flavobacteriales</taxon>
        <taxon>Flavobacteriaceae</taxon>
        <taxon>Christiangramia</taxon>
    </lineage>
</organism>
<feature type="domain" description="N-acetyltransferase" evidence="2">
    <location>
        <begin position="1"/>
        <end position="152"/>
    </location>
</feature>
<dbReference type="GO" id="GO:0008080">
    <property type="term" value="F:N-acetyltransferase activity"/>
    <property type="evidence" value="ECO:0007669"/>
    <property type="project" value="InterPro"/>
</dbReference>
<reference evidence="3" key="1">
    <citation type="submission" date="2022-03" db="EMBL/GenBank/DDBJ databases">
        <title>Gramella crocea sp. nov., isolated from activated sludge of a seafood processing plant.</title>
        <authorList>
            <person name="Zhang X."/>
        </authorList>
    </citation>
    <scope>NUCLEOTIDE SEQUENCE</scope>
    <source>
        <strain evidence="3">YJ019</strain>
    </source>
</reference>
<dbReference type="Proteomes" id="UP001139226">
    <property type="component" value="Unassembled WGS sequence"/>
</dbReference>
<dbReference type="EMBL" id="JAKVTV010000005">
    <property type="protein sequence ID" value="MCH4824260.1"/>
    <property type="molecule type" value="Genomic_DNA"/>
</dbReference>